<dbReference type="Pfam" id="PF00583">
    <property type="entry name" value="Acetyltransf_1"/>
    <property type="match status" value="1"/>
</dbReference>
<dbReference type="FunFam" id="3.40.630.30:FF:000006">
    <property type="entry name" value="Putative n-alpha-acetyltransferase 50"/>
    <property type="match status" value="1"/>
</dbReference>
<sequence>MTQTAVAAASSGRNALELGDVTPHNVRQLRVLNAAIFPVAYQEAFYQSAPTLGEFAKLAYFNDIMVGAVCCRIEPEQKRLYIMTLGCLAPYRRLGLGALMLQHVLKECDHHLNTVESVYLHVQVGNEDALAFYKKFGFVVTETLDQYYKRIEPAGAHVLVKRLC</sequence>
<dbReference type="OMA" id="EYAGAIC"/>
<evidence type="ECO:0000259" key="3">
    <source>
        <dbReference type="PROSITE" id="PS51186"/>
    </source>
</evidence>
<dbReference type="InParanoid" id="A0A0D2VUW3"/>
<dbReference type="EMBL" id="KE346368">
    <property type="protein sequence ID" value="KJE95177.1"/>
    <property type="molecule type" value="Genomic_DNA"/>
</dbReference>
<keyword evidence="5" id="KW-1185">Reference proteome</keyword>
<dbReference type="GO" id="GO:0007064">
    <property type="term" value="P:mitotic sister chromatid cohesion"/>
    <property type="evidence" value="ECO:0007669"/>
    <property type="project" value="TreeGrafter"/>
</dbReference>
<dbReference type="PANTHER" id="PTHR42919:SF8">
    <property type="entry name" value="N-ALPHA-ACETYLTRANSFERASE 50"/>
    <property type="match status" value="1"/>
</dbReference>
<evidence type="ECO:0000313" key="4">
    <source>
        <dbReference type="EMBL" id="KJE95177.1"/>
    </source>
</evidence>
<dbReference type="PANTHER" id="PTHR42919">
    <property type="entry name" value="N-ALPHA-ACETYLTRANSFERASE"/>
    <property type="match status" value="1"/>
</dbReference>
<dbReference type="RefSeq" id="XP_004346328.1">
    <property type="nucleotide sequence ID" value="XM_004346278.2"/>
</dbReference>
<evidence type="ECO:0000313" key="5">
    <source>
        <dbReference type="Proteomes" id="UP000008743"/>
    </source>
</evidence>
<dbReference type="PhylomeDB" id="A0A0D2VUW3"/>
<dbReference type="Proteomes" id="UP000008743">
    <property type="component" value="Unassembled WGS sequence"/>
</dbReference>
<dbReference type="eggNOG" id="KOG3138">
    <property type="taxonomic scope" value="Eukaryota"/>
</dbReference>
<dbReference type="PROSITE" id="PS51186">
    <property type="entry name" value="GNAT"/>
    <property type="match status" value="1"/>
</dbReference>
<accession>A0A0D2VUW3</accession>
<feature type="domain" description="N-acetyltransferase" evidence="3">
    <location>
        <begin position="16"/>
        <end position="164"/>
    </location>
</feature>
<dbReference type="STRING" id="595528.A0A0D2VUW3"/>
<protein>
    <submittedName>
        <fullName evidence="4">Nat13 protein</fullName>
    </submittedName>
</protein>
<dbReference type="CDD" id="cd04301">
    <property type="entry name" value="NAT_SF"/>
    <property type="match status" value="1"/>
</dbReference>
<dbReference type="SUPFAM" id="SSF55729">
    <property type="entry name" value="Acyl-CoA N-acyltransferases (Nat)"/>
    <property type="match status" value="1"/>
</dbReference>
<evidence type="ECO:0000256" key="2">
    <source>
        <dbReference type="ARBA" id="ARBA00023315"/>
    </source>
</evidence>
<name>A0A0D2VUW3_CAPO3</name>
<dbReference type="InterPro" id="IPR051556">
    <property type="entry name" value="N-term/lysine_N-AcTrnsfr"/>
</dbReference>
<keyword evidence="2" id="KW-0012">Acyltransferase</keyword>
<dbReference type="AlphaFoldDB" id="A0A0D2VUW3"/>
<dbReference type="InterPro" id="IPR016181">
    <property type="entry name" value="Acyl_CoA_acyltransferase"/>
</dbReference>
<gene>
    <name evidence="4" type="ORF">CAOG_005655</name>
</gene>
<reference evidence="5" key="1">
    <citation type="submission" date="2011-02" db="EMBL/GenBank/DDBJ databases">
        <title>The Genome Sequence of Capsaspora owczarzaki ATCC 30864.</title>
        <authorList>
            <person name="Russ C."/>
            <person name="Cuomo C."/>
            <person name="Burger G."/>
            <person name="Gray M.W."/>
            <person name="Holland P.W.H."/>
            <person name="King N."/>
            <person name="Lang F.B.F."/>
            <person name="Roger A.J."/>
            <person name="Ruiz-Trillo I."/>
            <person name="Young S.K."/>
            <person name="Zeng Q."/>
            <person name="Gargeya S."/>
            <person name="Alvarado L."/>
            <person name="Berlin A."/>
            <person name="Chapman S.B."/>
            <person name="Chen Z."/>
            <person name="Freedman E."/>
            <person name="Gellesch M."/>
            <person name="Goldberg J."/>
            <person name="Griggs A."/>
            <person name="Gujja S."/>
            <person name="Heilman E."/>
            <person name="Heiman D."/>
            <person name="Howarth C."/>
            <person name="Mehta T."/>
            <person name="Neiman D."/>
            <person name="Pearson M."/>
            <person name="Roberts A."/>
            <person name="Saif S."/>
            <person name="Shea T."/>
            <person name="Shenoy N."/>
            <person name="Sisk P."/>
            <person name="Stolte C."/>
            <person name="Sykes S."/>
            <person name="White J."/>
            <person name="Yandava C."/>
            <person name="Haas B."/>
            <person name="Nusbaum C."/>
            <person name="Birren B."/>
        </authorList>
    </citation>
    <scope>NUCLEOTIDE SEQUENCE</scope>
    <source>
        <strain evidence="5">ATCC 30864</strain>
    </source>
</reference>
<keyword evidence="1" id="KW-0808">Transferase</keyword>
<dbReference type="OrthoDB" id="47374at2759"/>
<dbReference type="GO" id="GO:0016747">
    <property type="term" value="F:acyltransferase activity, transferring groups other than amino-acyl groups"/>
    <property type="evidence" value="ECO:0007669"/>
    <property type="project" value="InterPro"/>
</dbReference>
<evidence type="ECO:0000256" key="1">
    <source>
        <dbReference type="ARBA" id="ARBA00022679"/>
    </source>
</evidence>
<dbReference type="InterPro" id="IPR000182">
    <property type="entry name" value="GNAT_dom"/>
</dbReference>
<organism evidence="4 5">
    <name type="scientific">Capsaspora owczarzaki (strain ATCC 30864)</name>
    <dbReference type="NCBI Taxonomy" id="595528"/>
    <lineage>
        <taxon>Eukaryota</taxon>
        <taxon>Filasterea</taxon>
        <taxon>Capsaspora</taxon>
    </lineage>
</organism>
<dbReference type="GO" id="GO:0031415">
    <property type="term" value="C:NatA complex"/>
    <property type="evidence" value="ECO:0007669"/>
    <property type="project" value="TreeGrafter"/>
</dbReference>
<dbReference type="FunCoup" id="A0A0D2VUW3">
    <property type="interactions" value="216"/>
</dbReference>
<proteinExistence type="predicted"/>
<dbReference type="Gene3D" id="3.40.630.30">
    <property type="match status" value="1"/>
</dbReference>